<evidence type="ECO:0000313" key="2">
    <source>
        <dbReference type="Proteomes" id="UP000190637"/>
    </source>
</evidence>
<dbReference type="Proteomes" id="UP000190637">
    <property type="component" value="Unassembled WGS sequence"/>
</dbReference>
<dbReference type="AlphaFoldDB" id="A0A1T4P3A9"/>
<accession>A0A1T4P3A9</accession>
<evidence type="ECO:0000313" key="1">
    <source>
        <dbReference type="EMBL" id="SJZ86100.1"/>
    </source>
</evidence>
<dbReference type="EMBL" id="FUWS01000004">
    <property type="protein sequence ID" value="SJZ86100.1"/>
    <property type="molecule type" value="Genomic_DNA"/>
</dbReference>
<dbReference type="RefSeq" id="WP_078761010.1">
    <property type="nucleotide sequence ID" value="NZ_FUWS01000004.1"/>
</dbReference>
<reference evidence="1 2" key="1">
    <citation type="submission" date="2017-02" db="EMBL/GenBank/DDBJ databases">
        <authorList>
            <person name="Peterson S.W."/>
        </authorList>
    </citation>
    <scope>NUCLEOTIDE SEQUENCE [LARGE SCALE GENOMIC DNA]</scope>
    <source>
        <strain evidence="1 2">DSM 45154</strain>
    </source>
</reference>
<sequence length="62" mass="6915">MSAQDVVLVGGPFDGRHQIVEEAQDEVVLSRDLPAEPSDPPGEEYLYRRDITNPAVFVHVPR</sequence>
<name>A0A1T4P3A9_9ACTN</name>
<keyword evidence="2" id="KW-1185">Reference proteome</keyword>
<protein>
    <submittedName>
        <fullName evidence="1">Uncharacterized protein</fullName>
    </submittedName>
</protein>
<organism evidence="1 2">
    <name type="scientific">Marinactinospora thermotolerans DSM 45154</name>
    <dbReference type="NCBI Taxonomy" id="1122192"/>
    <lineage>
        <taxon>Bacteria</taxon>
        <taxon>Bacillati</taxon>
        <taxon>Actinomycetota</taxon>
        <taxon>Actinomycetes</taxon>
        <taxon>Streptosporangiales</taxon>
        <taxon>Nocardiopsidaceae</taxon>
        <taxon>Marinactinospora</taxon>
    </lineage>
</organism>
<proteinExistence type="predicted"/>
<gene>
    <name evidence="1" type="ORF">SAMN02745673_01616</name>
</gene>